<keyword evidence="6" id="KW-0031">Aminopeptidase</keyword>
<dbReference type="Proteomes" id="UP000572817">
    <property type="component" value="Unassembled WGS sequence"/>
</dbReference>
<feature type="region of interest" description="Disordered" evidence="15">
    <location>
        <begin position="484"/>
        <end position="540"/>
    </location>
</feature>
<sequence length="996" mass="113415">MEHQDFSLHIDAASPLEKYPAKQHARRVADFLSVEKGLIYLPGAPTAYLEDSDQFVPFRQRRYFYYLSGVDESDCHLTYDIRLDTLMLYVPAAGSARKVYYNGRGSTPQEALEKYDVDAVHWASAVADYVEFWMTQHEGDVYILHPDQAVVPGHDKSPRVNYTKLQTAIDAARVRKDQHEIKLVRRANEISAKAHANVLRNILKFKNEAQVEASFLDTCVAADAKHQAYEIIAASGENAATLHYIKNDEPFEDRQVMCLDAGCEWECYASDVTRTFPLSGQWPSKEAKEVYDLVLKIQTKCIEAVRPGERYLDIHYLAHRILIDGLLELGIFHNGTAQEIFDAGTSLAFLPHGLGHHLGLEVHDVSDVPLMASEPPSVSPVVDLEMCKAPVHPSSAALEEGMIVTIEPGIYFNRYALSAVYFPDPTHSKYINRNVLLRYISVGGVRIEDDILVTDDGYENLTTAPKGDEMLRLIQEGINEALRDGVPKASLEESRPRTDPRRELHVASSEKLSRNKGIEAWSREVSSGHPETPSEMPVPSEAKRLVELEGHQTSPVTPQRSRPVSLSAAPASFEAIGWPTGEDSVAAELPSEPSDAPQPSEYLEHQASHWRKVPPALARMASTRSLSSSSLPEYTPSQMFQRPRQAPVPPQKLPELPAKPLAYRQSMPIIISGSNAARFSATRSPVVPRHKSMRDQIRPEPKARVPEDNFNKRHSSIKAEIGSDSSQEEQDRHVTHRASIAIGEEYCQQLNHGNPEPRLQYNHFWQKIQRSQARQQETLQKLQRQQQDALQRTLVSQEEALRRQKEHQRHAMQMQPQVWNQTQRAHFQQQSQSTASPVPAFSHPMASEWARSQDHTKKLELLDEQNKKRLAMAHQQREQPSAALAEEDYAMQLRLLEEQNQRRLALARQEQRQRQQQHEKRLSIVRQHSQPSSIPKNYYDFLKQKYTFMEQHNQSHLTLQHPQLTDEQVEDLMKASCFLEEPCMRQRDVTQQKEQD</sequence>
<evidence type="ECO:0000256" key="7">
    <source>
        <dbReference type="ARBA" id="ARBA00022670"/>
    </source>
</evidence>
<comment type="caution">
    <text evidence="18">The sequence shown here is derived from an EMBL/GenBank/DDBJ whole genome shotgun (WGS) entry which is preliminary data.</text>
</comment>
<evidence type="ECO:0000256" key="13">
    <source>
        <dbReference type="ARBA" id="ARBA00032413"/>
    </source>
</evidence>
<evidence type="ECO:0000256" key="2">
    <source>
        <dbReference type="ARBA" id="ARBA00001936"/>
    </source>
</evidence>
<dbReference type="InterPro" id="IPR001131">
    <property type="entry name" value="Peptidase_M24B_aminopep-P_CS"/>
</dbReference>
<dbReference type="PROSITE" id="PS00491">
    <property type="entry name" value="PROLINE_PEPTIDASE"/>
    <property type="match status" value="1"/>
</dbReference>
<feature type="region of interest" description="Disordered" evidence="15">
    <location>
        <begin position="906"/>
        <end position="931"/>
    </location>
</feature>
<dbReference type="GO" id="GO:0030145">
    <property type="term" value="F:manganese ion binding"/>
    <property type="evidence" value="ECO:0007669"/>
    <property type="project" value="InterPro"/>
</dbReference>
<dbReference type="Pfam" id="PF00557">
    <property type="entry name" value="Peptidase_M24"/>
    <property type="match status" value="1"/>
</dbReference>
<dbReference type="EMBL" id="WWBZ02000082">
    <property type="protein sequence ID" value="KAF4301231.1"/>
    <property type="molecule type" value="Genomic_DNA"/>
</dbReference>
<evidence type="ECO:0000256" key="4">
    <source>
        <dbReference type="ARBA" id="ARBA00008766"/>
    </source>
</evidence>
<comment type="cofactor">
    <cofactor evidence="2">
        <name>Mn(2+)</name>
        <dbReference type="ChEBI" id="CHEBI:29035"/>
    </cofactor>
</comment>
<proteinExistence type="inferred from homology"/>
<dbReference type="InterPro" id="IPR000994">
    <property type="entry name" value="Pept_M24"/>
</dbReference>
<accession>A0A8H4MZN4</accession>
<feature type="domain" description="Aminopeptidase P N-terminal" evidence="16">
    <location>
        <begin position="19"/>
        <end position="152"/>
    </location>
</feature>
<dbReference type="InterPro" id="IPR029149">
    <property type="entry name" value="Creatin/AminoP/Spt16_N"/>
</dbReference>
<dbReference type="InterPro" id="IPR007865">
    <property type="entry name" value="Aminopep_P_N"/>
</dbReference>
<dbReference type="Gene3D" id="3.90.230.10">
    <property type="entry name" value="Creatinase/methionine aminopeptidase superfamily"/>
    <property type="match status" value="1"/>
</dbReference>
<evidence type="ECO:0000256" key="5">
    <source>
        <dbReference type="ARBA" id="ARBA00012574"/>
    </source>
</evidence>
<evidence type="ECO:0000313" key="19">
    <source>
        <dbReference type="Proteomes" id="UP000572817"/>
    </source>
</evidence>
<dbReference type="GO" id="GO:0070006">
    <property type="term" value="F:metalloaminopeptidase activity"/>
    <property type="evidence" value="ECO:0007669"/>
    <property type="project" value="InterPro"/>
</dbReference>
<evidence type="ECO:0000256" key="11">
    <source>
        <dbReference type="ARBA" id="ARBA00023211"/>
    </source>
</evidence>
<dbReference type="InterPro" id="IPR052433">
    <property type="entry name" value="X-Pro_dipept-like"/>
</dbReference>
<evidence type="ECO:0000256" key="12">
    <source>
        <dbReference type="ARBA" id="ARBA00030849"/>
    </source>
</evidence>
<dbReference type="InterPro" id="IPR036005">
    <property type="entry name" value="Creatinase/aminopeptidase-like"/>
</dbReference>
<keyword evidence="19" id="KW-1185">Reference proteome</keyword>
<evidence type="ECO:0000256" key="10">
    <source>
        <dbReference type="ARBA" id="ARBA00023049"/>
    </source>
</evidence>
<dbReference type="EC" id="3.4.11.9" evidence="5"/>
<dbReference type="SUPFAM" id="SSF55920">
    <property type="entry name" value="Creatinase/aminopeptidase"/>
    <property type="match status" value="1"/>
</dbReference>
<comment type="similarity">
    <text evidence="4 14">Belongs to the peptidase M24B family.</text>
</comment>
<keyword evidence="8 14" id="KW-0479">Metal-binding</keyword>
<protein>
    <recommendedName>
        <fullName evidence="5">Xaa-Pro aminopeptidase</fullName>
        <ecNumber evidence="5">3.4.11.9</ecNumber>
    </recommendedName>
    <alternativeName>
        <fullName evidence="12">Aminoacylproline aminopeptidase</fullName>
    </alternativeName>
    <alternativeName>
        <fullName evidence="13">Prolidase</fullName>
    </alternativeName>
</protein>
<dbReference type="PANTHER" id="PTHR43226:SF3">
    <property type="entry name" value="XAA-PRO AMINOPEPTIDASE AN0832-RELATED"/>
    <property type="match status" value="1"/>
</dbReference>
<dbReference type="GO" id="GO:0006508">
    <property type="term" value="P:proteolysis"/>
    <property type="evidence" value="ECO:0007669"/>
    <property type="project" value="UniProtKB-KW"/>
</dbReference>
<evidence type="ECO:0000256" key="6">
    <source>
        <dbReference type="ARBA" id="ARBA00022438"/>
    </source>
</evidence>
<dbReference type="EMBL" id="WWBZ02000040">
    <property type="protein sequence ID" value="KAF4305214.1"/>
    <property type="molecule type" value="Genomic_DNA"/>
</dbReference>
<dbReference type="PANTHER" id="PTHR43226">
    <property type="entry name" value="XAA-PRO AMINOPEPTIDASE 3"/>
    <property type="match status" value="1"/>
</dbReference>
<evidence type="ECO:0000256" key="3">
    <source>
        <dbReference type="ARBA" id="ARBA00002443"/>
    </source>
</evidence>
<feature type="region of interest" description="Disordered" evidence="15">
    <location>
        <begin position="627"/>
        <end position="650"/>
    </location>
</feature>
<keyword evidence="7" id="KW-0645">Protease</keyword>
<evidence type="ECO:0000256" key="1">
    <source>
        <dbReference type="ARBA" id="ARBA00001424"/>
    </source>
</evidence>
<feature type="compositionally biased region" description="Basic and acidic residues" evidence="15">
    <location>
        <begin position="909"/>
        <end position="922"/>
    </location>
</feature>
<dbReference type="SMART" id="SM01011">
    <property type="entry name" value="AMP_N"/>
    <property type="match status" value="1"/>
</dbReference>
<keyword evidence="11" id="KW-0464">Manganese</keyword>
<dbReference type="CDD" id="cd01087">
    <property type="entry name" value="Prolidase"/>
    <property type="match status" value="1"/>
</dbReference>
<dbReference type="Pfam" id="PF05195">
    <property type="entry name" value="AMP_N"/>
    <property type="match status" value="1"/>
</dbReference>
<name>A0A8H4MZN4_9PEZI</name>
<dbReference type="Gene3D" id="3.40.350.10">
    <property type="entry name" value="Creatinase/prolidase N-terminal domain"/>
    <property type="match status" value="1"/>
</dbReference>
<evidence type="ECO:0000256" key="9">
    <source>
        <dbReference type="ARBA" id="ARBA00022801"/>
    </source>
</evidence>
<feature type="compositionally biased region" description="Basic and acidic residues" evidence="15">
    <location>
        <begin position="484"/>
        <end position="505"/>
    </location>
</feature>
<dbReference type="AlphaFoldDB" id="A0A8H4MZN4"/>
<dbReference type="SUPFAM" id="SSF53092">
    <property type="entry name" value="Creatinase/prolidase N-terminal domain"/>
    <property type="match status" value="1"/>
</dbReference>
<evidence type="ECO:0000259" key="16">
    <source>
        <dbReference type="SMART" id="SM01011"/>
    </source>
</evidence>
<evidence type="ECO:0000256" key="15">
    <source>
        <dbReference type="SAM" id="MobiDB-lite"/>
    </source>
</evidence>
<evidence type="ECO:0000313" key="18">
    <source>
        <dbReference type="EMBL" id="KAF4305214.1"/>
    </source>
</evidence>
<dbReference type="OrthoDB" id="10261878at2759"/>
<evidence type="ECO:0000256" key="8">
    <source>
        <dbReference type="ARBA" id="ARBA00022723"/>
    </source>
</evidence>
<evidence type="ECO:0000256" key="14">
    <source>
        <dbReference type="RuleBase" id="RU000590"/>
    </source>
</evidence>
<comment type="catalytic activity">
    <reaction evidence="1">
        <text>Release of any N-terminal amino acid, including proline, that is linked to proline, even from a dipeptide or tripeptide.</text>
        <dbReference type="EC" id="3.4.11.9"/>
    </reaction>
</comment>
<comment type="function">
    <text evidence="3">Catalyzes the removal of a penultimate prolyl residue from the N-termini of peptides.</text>
</comment>
<evidence type="ECO:0000313" key="17">
    <source>
        <dbReference type="EMBL" id="KAF4301231.1"/>
    </source>
</evidence>
<reference evidence="18 19" key="1">
    <citation type="submission" date="2020-04" db="EMBL/GenBank/DDBJ databases">
        <title>Genome Assembly and Annotation of Botryosphaeria dothidea sdau 11-99, a Latent Pathogen of Apple Fruit Ring Rot in China.</title>
        <authorList>
            <person name="Yu C."/>
            <person name="Diao Y."/>
            <person name="Lu Q."/>
            <person name="Zhao J."/>
            <person name="Cui S."/>
            <person name="Peng C."/>
            <person name="He B."/>
            <person name="Liu H."/>
        </authorList>
    </citation>
    <scope>NUCLEOTIDE SEQUENCE [LARGE SCALE GENOMIC DNA]</scope>
    <source>
        <strain evidence="19">sdau11-99</strain>
        <strain evidence="18">Sdau11-99</strain>
    </source>
</reference>
<keyword evidence="10" id="KW-0482">Metalloprotease</keyword>
<keyword evidence="9" id="KW-0378">Hydrolase</keyword>
<organism evidence="18 19">
    <name type="scientific">Botryosphaeria dothidea</name>
    <dbReference type="NCBI Taxonomy" id="55169"/>
    <lineage>
        <taxon>Eukaryota</taxon>
        <taxon>Fungi</taxon>
        <taxon>Dikarya</taxon>
        <taxon>Ascomycota</taxon>
        <taxon>Pezizomycotina</taxon>
        <taxon>Dothideomycetes</taxon>
        <taxon>Dothideomycetes incertae sedis</taxon>
        <taxon>Botryosphaeriales</taxon>
        <taxon>Botryosphaeriaceae</taxon>
        <taxon>Botryosphaeria</taxon>
    </lineage>
</organism>
<feature type="region of interest" description="Disordered" evidence="15">
    <location>
        <begin position="584"/>
        <end position="607"/>
    </location>
</feature>
<gene>
    <name evidence="18" type="ORF">GTA08_BOTSDO07095</name>
    <name evidence="17" type="ORF">GTA08_BOTSDO11290</name>
</gene>
<feature type="compositionally biased region" description="Polar residues" evidence="15">
    <location>
        <begin position="824"/>
        <end position="836"/>
    </location>
</feature>
<feature type="region of interest" description="Disordered" evidence="15">
    <location>
        <begin position="824"/>
        <end position="854"/>
    </location>
</feature>